<protein>
    <submittedName>
        <fullName evidence="3">Protease</fullName>
    </submittedName>
</protein>
<dbReference type="PATRIC" id="fig|862908.3.peg.1687"/>
<dbReference type="KEGG" id="bmx:BMS_1777"/>
<dbReference type="GO" id="GO:0006508">
    <property type="term" value="P:proteolysis"/>
    <property type="evidence" value="ECO:0007669"/>
    <property type="project" value="UniProtKB-KW"/>
</dbReference>
<dbReference type="SUPFAM" id="SSF50494">
    <property type="entry name" value="Trypsin-like serine proteases"/>
    <property type="match status" value="1"/>
</dbReference>
<feature type="compositionally biased region" description="Polar residues" evidence="1">
    <location>
        <begin position="313"/>
        <end position="327"/>
    </location>
</feature>
<dbReference type="HOGENOM" id="CLU_076848_0_0_7"/>
<evidence type="ECO:0000313" key="4">
    <source>
        <dbReference type="Proteomes" id="UP000008963"/>
    </source>
</evidence>
<dbReference type="Proteomes" id="UP000008963">
    <property type="component" value="Chromosome"/>
</dbReference>
<keyword evidence="3" id="KW-0378">Hydrolase</keyword>
<feature type="chain" id="PRO_5003154394" evidence="2">
    <location>
        <begin position="23"/>
        <end position="347"/>
    </location>
</feature>
<reference evidence="4" key="1">
    <citation type="journal article" date="2013" name="ISME J.">
        <title>A small predatory core genome in the divergent marine Bacteriovorax marinus SJ and the terrestrial Bdellovibrio bacteriovorus.</title>
        <authorList>
            <person name="Crossman L.C."/>
            <person name="Chen H."/>
            <person name="Cerdeno-Tarraga A.M."/>
            <person name="Brooks K."/>
            <person name="Quail M.A."/>
            <person name="Pineiro S.A."/>
            <person name="Hobley L."/>
            <person name="Sockett R.E."/>
            <person name="Bentley S.D."/>
            <person name="Parkhill J."/>
            <person name="Williams H.N."/>
            <person name="Stine O.C."/>
        </authorList>
    </citation>
    <scope>NUCLEOTIDE SEQUENCE [LARGE SCALE GENOMIC DNA]</scope>
    <source>
        <strain evidence="4">ATCC BAA-682 / DSM 15412 / SJ</strain>
    </source>
</reference>
<keyword evidence="3" id="KW-0645">Protease</keyword>
<dbReference type="InterPro" id="IPR009003">
    <property type="entry name" value="Peptidase_S1_PA"/>
</dbReference>
<proteinExistence type="predicted"/>
<dbReference type="InterPro" id="IPR043504">
    <property type="entry name" value="Peptidase_S1_PA_chymotrypsin"/>
</dbReference>
<dbReference type="Pfam" id="PF13365">
    <property type="entry name" value="Trypsin_2"/>
    <property type="match status" value="1"/>
</dbReference>
<dbReference type="OrthoDB" id="291346at2"/>
<dbReference type="InterPro" id="IPR018114">
    <property type="entry name" value="TRYPSIN_HIS"/>
</dbReference>
<gene>
    <name evidence="3" type="ordered locus">BMS_1777</name>
</gene>
<dbReference type="EMBL" id="FQ312005">
    <property type="protein sequence ID" value="CBW26602.1"/>
    <property type="molecule type" value="Genomic_DNA"/>
</dbReference>
<evidence type="ECO:0000313" key="3">
    <source>
        <dbReference type="EMBL" id="CBW26602.1"/>
    </source>
</evidence>
<dbReference type="AlphaFoldDB" id="E1X1U2"/>
<feature type="region of interest" description="Disordered" evidence="1">
    <location>
        <begin position="307"/>
        <end position="327"/>
    </location>
</feature>
<keyword evidence="4" id="KW-1185">Reference proteome</keyword>
<evidence type="ECO:0000256" key="1">
    <source>
        <dbReference type="SAM" id="MobiDB-lite"/>
    </source>
</evidence>
<dbReference type="GO" id="GO:0004252">
    <property type="term" value="F:serine-type endopeptidase activity"/>
    <property type="evidence" value="ECO:0007669"/>
    <property type="project" value="InterPro"/>
</dbReference>
<keyword evidence="2" id="KW-0732">Signal</keyword>
<evidence type="ECO:0000256" key="2">
    <source>
        <dbReference type="SAM" id="SignalP"/>
    </source>
</evidence>
<name>E1X1U2_HALMS</name>
<dbReference type="eggNOG" id="COG3591">
    <property type="taxonomic scope" value="Bacteria"/>
</dbReference>
<dbReference type="Gene3D" id="2.40.10.10">
    <property type="entry name" value="Trypsin-like serine proteases"/>
    <property type="match status" value="2"/>
</dbReference>
<accession>E1X1U2</accession>
<sequence length="347" mass="38487">MTCSSKAVISALLMLSAFNASAFIDKVVYGDDNRVLAQESANAEFRSWSQATAAMISKSDIRMPKEGDLYPDTATIYDKSPLGEEYGLCEGETFSELLNPANCSGFLVEKNGQQYLVTAGHCVETKQSCEGSSWVFGFTSDTISDKYNDRAFVAAKNVYNCVEVVDQVLEYSSENDYAVLKLDRKVEGVTPLEFRVDGKVDANDEMVVIGHPSGLPTIIDDKGSIRKNDHDFFFEANLDTFGGNSGSAVINVRTGLVEGILVRGETDYAYESRDDVNGGCRVVMECEEGECRGEDVTRITNIELLTDKPGPTYTPSTNDSTDYRNYTPWTDPDHWYDDYDEYDFLVD</sequence>
<dbReference type="RefSeq" id="WP_014244383.1">
    <property type="nucleotide sequence ID" value="NC_016620.1"/>
</dbReference>
<feature type="signal peptide" evidence="2">
    <location>
        <begin position="1"/>
        <end position="22"/>
    </location>
</feature>
<organism evidence="3 4">
    <name type="scientific">Halobacteriovorax marinus (strain ATCC BAA-682 / DSM 15412 / SJ)</name>
    <name type="common">Bacteriovorax marinus</name>
    <dbReference type="NCBI Taxonomy" id="862908"/>
    <lineage>
        <taxon>Bacteria</taxon>
        <taxon>Pseudomonadati</taxon>
        <taxon>Bdellovibrionota</taxon>
        <taxon>Bacteriovoracia</taxon>
        <taxon>Bacteriovoracales</taxon>
        <taxon>Halobacteriovoraceae</taxon>
        <taxon>Halobacteriovorax</taxon>
    </lineage>
</organism>
<dbReference type="PROSITE" id="PS00134">
    <property type="entry name" value="TRYPSIN_HIS"/>
    <property type="match status" value="1"/>
</dbReference>
<dbReference type="STRING" id="862908.BMS_1777"/>